<reference evidence="3" key="1">
    <citation type="journal article" date="2014" name="Int. J. Syst. Evol. Microbiol.">
        <title>Complete genome sequence of Corynebacterium casei LMG S-19264T (=DSM 44701T), isolated from a smear-ripened cheese.</title>
        <authorList>
            <consortium name="US DOE Joint Genome Institute (JGI-PGF)"/>
            <person name="Walter F."/>
            <person name="Albersmeier A."/>
            <person name="Kalinowski J."/>
            <person name="Ruckert C."/>
        </authorList>
    </citation>
    <scope>NUCLEOTIDE SEQUENCE</scope>
    <source>
        <strain evidence="3">CGMCC 1.15034</strain>
    </source>
</reference>
<evidence type="ECO:0000313" key="3">
    <source>
        <dbReference type="EMBL" id="GGI25885.1"/>
    </source>
</evidence>
<organism evidence="3 6">
    <name type="scientific">Bradyrhizobium guangdongense</name>
    <dbReference type="NCBI Taxonomy" id="1325090"/>
    <lineage>
        <taxon>Bacteria</taxon>
        <taxon>Pseudomonadati</taxon>
        <taxon>Pseudomonadota</taxon>
        <taxon>Alphaproteobacteria</taxon>
        <taxon>Hyphomicrobiales</taxon>
        <taxon>Nitrobacteraceae</taxon>
        <taxon>Bradyrhizobium</taxon>
    </lineage>
</organism>
<feature type="signal peptide" evidence="2">
    <location>
        <begin position="1"/>
        <end position="18"/>
    </location>
</feature>
<dbReference type="Proteomes" id="UP000625079">
    <property type="component" value="Unassembled WGS sequence"/>
</dbReference>
<evidence type="ECO:0000313" key="4">
    <source>
        <dbReference type="EMBL" id="QOZ64680.1"/>
    </source>
</evidence>
<evidence type="ECO:0000313" key="6">
    <source>
        <dbReference type="Proteomes" id="UP000625079"/>
    </source>
</evidence>
<keyword evidence="5" id="KW-1185">Reference proteome</keyword>
<evidence type="ECO:0000313" key="5">
    <source>
        <dbReference type="Proteomes" id="UP000593880"/>
    </source>
</evidence>
<dbReference type="RefSeq" id="WP_128930072.1">
    <property type="nucleotide sequence ID" value="NZ_BMHC01000007.1"/>
</dbReference>
<geneLocation type="plasmid" evidence="4 5">
    <name>unnamed</name>
</geneLocation>
<dbReference type="AlphaFoldDB" id="A0A410VIK4"/>
<feature type="chain" id="PRO_5043534420" description="General secretion pathway protein GspN" evidence="2">
    <location>
        <begin position="19"/>
        <end position="199"/>
    </location>
</feature>
<dbReference type="EMBL" id="CP030058">
    <property type="protein sequence ID" value="QOZ64680.1"/>
    <property type="molecule type" value="Genomic_DNA"/>
</dbReference>
<feature type="compositionally biased region" description="Pro residues" evidence="1">
    <location>
        <begin position="85"/>
        <end position="94"/>
    </location>
</feature>
<evidence type="ECO:0000256" key="1">
    <source>
        <dbReference type="SAM" id="MobiDB-lite"/>
    </source>
</evidence>
<gene>
    <name evidence="3" type="ORF">GCM10010987_36630</name>
    <name evidence="4" type="ORF">XH86_39260</name>
</gene>
<protein>
    <recommendedName>
        <fullName evidence="7">General secretion pathway protein GspN</fullName>
    </recommendedName>
</protein>
<sequence>MKCPLTIQALALAFLILAVESGRRPAEASQTSTATGLNPPVSPTMEYLLAKEPFEATRSEHNPIAKVPLAQLNKTQERPLFSPSRRPPSLPPPNAPTIPVVVAAPKPLEPELPPFELVGTITGGADSIAVFVNRATGETVKLRQDEVQSGWTLRDIGAREATLSNGENIKVLALALPGTTADPAPVEASTASIRHPAKR</sequence>
<keyword evidence="4" id="KW-0614">Plasmid</keyword>
<accession>A0A410VIK4</accession>
<dbReference type="GeneID" id="39480861"/>
<dbReference type="OrthoDB" id="8366079at2"/>
<evidence type="ECO:0000256" key="2">
    <source>
        <dbReference type="SAM" id="SignalP"/>
    </source>
</evidence>
<feature type="region of interest" description="Disordered" evidence="1">
    <location>
        <begin position="70"/>
        <end position="94"/>
    </location>
</feature>
<reference evidence="4 5" key="2">
    <citation type="submission" date="2018-06" db="EMBL/GenBank/DDBJ databases">
        <title>Comparative genomics of rhizobia nodulating Arachis hypogaea in China.</title>
        <authorList>
            <person name="Li Y."/>
        </authorList>
    </citation>
    <scope>NUCLEOTIDE SEQUENCE [LARGE SCALE GENOMIC DNA]</scope>
    <source>
        <strain evidence="4 5">CCBAU 51658</strain>
        <plasmid evidence="4 5">unnamed</plasmid>
    </source>
</reference>
<name>A0A410VIK4_9BRAD</name>
<dbReference type="Proteomes" id="UP000593880">
    <property type="component" value="Plasmid unnamed"/>
</dbReference>
<feature type="region of interest" description="Disordered" evidence="1">
    <location>
        <begin position="180"/>
        <end position="199"/>
    </location>
</feature>
<reference evidence="3" key="3">
    <citation type="submission" date="2022-12" db="EMBL/GenBank/DDBJ databases">
        <authorList>
            <person name="Sun Q."/>
            <person name="Zhou Y."/>
        </authorList>
    </citation>
    <scope>NUCLEOTIDE SEQUENCE</scope>
    <source>
        <strain evidence="3">CGMCC 1.15034</strain>
    </source>
</reference>
<dbReference type="EMBL" id="BMHC01000007">
    <property type="protein sequence ID" value="GGI25885.1"/>
    <property type="molecule type" value="Genomic_DNA"/>
</dbReference>
<evidence type="ECO:0008006" key="7">
    <source>
        <dbReference type="Google" id="ProtNLM"/>
    </source>
</evidence>
<proteinExistence type="predicted"/>
<keyword evidence="2" id="KW-0732">Signal</keyword>